<sequence>MLSWYMFILLGLATFRFTRLIVFDTITNFLREPFHEVKEEVLEDGSIEEVIHIKGKGIQRFIGELLSCQWCFGVWSAAIIFVGYTLFPYMFFPIIVILALAAVASIIQVVLDSLRY</sequence>
<dbReference type="Proteomes" id="UP001145072">
    <property type="component" value="Unassembled WGS sequence"/>
</dbReference>
<name>A0A9X4AJR6_9BACI</name>
<evidence type="ECO:0000313" key="3">
    <source>
        <dbReference type="Proteomes" id="UP001145072"/>
    </source>
</evidence>
<accession>A0A9X4AJR6</accession>
<feature type="transmembrane region" description="Helical" evidence="1">
    <location>
        <begin position="61"/>
        <end position="84"/>
    </location>
</feature>
<reference evidence="2" key="1">
    <citation type="submission" date="2022-06" db="EMBL/GenBank/DDBJ databases">
        <title>Aquibacillus sp. a new bacterium isolated from soil saline samples.</title>
        <authorList>
            <person name="Galisteo C."/>
            <person name="De La Haba R."/>
            <person name="Sanchez-Porro C."/>
            <person name="Ventosa A."/>
        </authorList>
    </citation>
    <scope>NUCLEOTIDE SEQUENCE</scope>
    <source>
        <strain evidence="2">JCM 12387</strain>
    </source>
</reference>
<gene>
    <name evidence="2" type="ORF">NC661_17175</name>
</gene>
<dbReference type="AlphaFoldDB" id="A0A9X4AJR6"/>
<keyword evidence="1" id="KW-0812">Transmembrane</keyword>
<organism evidence="2 3">
    <name type="scientific">Aquibacillus koreensis</name>
    <dbReference type="NCBI Taxonomy" id="279446"/>
    <lineage>
        <taxon>Bacteria</taxon>
        <taxon>Bacillati</taxon>
        <taxon>Bacillota</taxon>
        <taxon>Bacilli</taxon>
        <taxon>Bacillales</taxon>
        <taxon>Bacillaceae</taxon>
        <taxon>Aquibacillus</taxon>
    </lineage>
</organism>
<dbReference type="Pfam" id="PF07098">
    <property type="entry name" value="DUF1360"/>
    <property type="match status" value="1"/>
</dbReference>
<dbReference type="RefSeq" id="WP_259869305.1">
    <property type="nucleotide sequence ID" value="NZ_JAMQJZ010000016.1"/>
</dbReference>
<keyword evidence="1" id="KW-0472">Membrane</keyword>
<evidence type="ECO:0000256" key="1">
    <source>
        <dbReference type="SAM" id="Phobius"/>
    </source>
</evidence>
<protein>
    <submittedName>
        <fullName evidence="2">DUF1360 domain-containing protein</fullName>
    </submittedName>
</protein>
<keyword evidence="1" id="KW-1133">Transmembrane helix</keyword>
<dbReference type="InterPro" id="IPR010773">
    <property type="entry name" value="Mycophage_PG1_Gp7"/>
</dbReference>
<feature type="transmembrane region" description="Helical" evidence="1">
    <location>
        <begin position="90"/>
        <end position="111"/>
    </location>
</feature>
<proteinExistence type="predicted"/>
<evidence type="ECO:0000313" key="2">
    <source>
        <dbReference type="EMBL" id="MDC3422094.1"/>
    </source>
</evidence>
<dbReference type="EMBL" id="JAMQJZ010000016">
    <property type="protein sequence ID" value="MDC3422094.1"/>
    <property type="molecule type" value="Genomic_DNA"/>
</dbReference>
<comment type="caution">
    <text evidence="2">The sequence shown here is derived from an EMBL/GenBank/DDBJ whole genome shotgun (WGS) entry which is preliminary data.</text>
</comment>
<keyword evidence="3" id="KW-1185">Reference proteome</keyword>
<feature type="transmembrane region" description="Helical" evidence="1">
    <location>
        <begin position="6"/>
        <end position="30"/>
    </location>
</feature>